<dbReference type="Proteomes" id="UP000030401">
    <property type="component" value="Unassembled WGS sequence"/>
</dbReference>
<reference evidence="8 9" key="1">
    <citation type="submission" date="2013-08" db="EMBL/GenBank/DDBJ databases">
        <authorList>
            <person name="Huang J."/>
            <person name="Wang G."/>
        </authorList>
    </citation>
    <scope>NUCLEOTIDE SEQUENCE [LARGE SCALE GENOMIC DNA]</scope>
    <source>
        <strain evidence="8 9">JSM 072002</strain>
    </source>
</reference>
<evidence type="ECO:0000259" key="7">
    <source>
        <dbReference type="Pfam" id="PF06271"/>
    </source>
</evidence>
<dbReference type="GO" id="GO:0005886">
    <property type="term" value="C:plasma membrane"/>
    <property type="evidence" value="ECO:0007669"/>
    <property type="project" value="UniProtKB-SubCell"/>
</dbReference>
<keyword evidence="3 6" id="KW-0812">Transmembrane</keyword>
<evidence type="ECO:0000256" key="2">
    <source>
        <dbReference type="ARBA" id="ARBA00022475"/>
    </source>
</evidence>
<dbReference type="eggNOG" id="COG1714">
    <property type="taxonomic scope" value="Bacteria"/>
</dbReference>
<dbReference type="RefSeq" id="WP_036835862.1">
    <property type="nucleotide sequence ID" value="NZ_AVPG01000028.1"/>
</dbReference>
<dbReference type="EMBL" id="AVPG01000028">
    <property type="protein sequence ID" value="KGX84968.1"/>
    <property type="molecule type" value="Genomic_DNA"/>
</dbReference>
<name>A0A0A5G1J1_9BACI</name>
<evidence type="ECO:0000256" key="4">
    <source>
        <dbReference type="ARBA" id="ARBA00022989"/>
    </source>
</evidence>
<dbReference type="Pfam" id="PF06271">
    <property type="entry name" value="RDD"/>
    <property type="match status" value="1"/>
</dbReference>
<evidence type="ECO:0000313" key="8">
    <source>
        <dbReference type="EMBL" id="KGX84968.1"/>
    </source>
</evidence>
<feature type="transmembrane region" description="Helical" evidence="6">
    <location>
        <begin position="94"/>
        <end position="118"/>
    </location>
</feature>
<comment type="caution">
    <text evidence="8">The sequence shown here is derived from an EMBL/GenBank/DDBJ whole genome shotgun (WGS) entry which is preliminary data.</text>
</comment>
<comment type="subcellular location">
    <subcellularLocation>
        <location evidence="1">Cell membrane</location>
        <topology evidence="1">Multi-pass membrane protein</topology>
    </subcellularLocation>
</comment>
<evidence type="ECO:0000256" key="6">
    <source>
        <dbReference type="SAM" id="Phobius"/>
    </source>
</evidence>
<proteinExistence type="predicted"/>
<accession>A0A0A5G1J1</accession>
<keyword evidence="5 6" id="KW-0472">Membrane</keyword>
<dbReference type="STRING" id="1385512.N784_11375"/>
<keyword evidence="2" id="KW-1003">Cell membrane</keyword>
<evidence type="ECO:0000256" key="1">
    <source>
        <dbReference type="ARBA" id="ARBA00004651"/>
    </source>
</evidence>
<dbReference type="PANTHER" id="PTHR36115:SF9">
    <property type="entry name" value="LMO1584 PROTEIN"/>
    <property type="match status" value="1"/>
</dbReference>
<keyword evidence="9" id="KW-1185">Reference proteome</keyword>
<dbReference type="OrthoDB" id="1787043at2"/>
<keyword evidence="4 6" id="KW-1133">Transmembrane helix</keyword>
<evidence type="ECO:0000256" key="3">
    <source>
        <dbReference type="ARBA" id="ARBA00022692"/>
    </source>
</evidence>
<dbReference type="InterPro" id="IPR010432">
    <property type="entry name" value="RDD"/>
</dbReference>
<gene>
    <name evidence="8" type="ORF">N784_11375</name>
</gene>
<evidence type="ECO:0000256" key="5">
    <source>
        <dbReference type="ARBA" id="ARBA00023136"/>
    </source>
</evidence>
<feature type="domain" description="RDD" evidence="7">
    <location>
        <begin position="7"/>
        <end position="131"/>
    </location>
</feature>
<sequence length="140" mass="15666">MNENRVGFGLRLGAFWLDVLFMSIVLSAVFLLTGGQMNNNVPEPNLYTTLVQFSYYMFVPVIWAGYTVGKRIVGIRIVKDDGSNVTALTMFLRYFIGVLIYSFTAGIGVIISACMIVFRDDRRAIHDFIAGTYVTKNKAS</sequence>
<dbReference type="PANTHER" id="PTHR36115">
    <property type="entry name" value="PROLINE-RICH ANTIGEN HOMOLOG-RELATED"/>
    <property type="match status" value="1"/>
</dbReference>
<dbReference type="AlphaFoldDB" id="A0A0A5G1J1"/>
<organism evidence="8 9">
    <name type="scientific">Pontibacillus litoralis JSM 072002</name>
    <dbReference type="NCBI Taxonomy" id="1385512"/>
    <lineage>
        <taxon>Bacteria</taxon>
        <taxon>Bacillati</taxon>
        <taxon>Bacillota</taxon>
        <taxon>Bacilli</taxon>
        <taxon>Bacillales</taxon>
        <taxon>Bacillaceae</taxon>
        <taxon>Pontibacillus</taxon>
    </lineage>
</organism>
<dbReference type="InterPro" id="IPR051791">
    <property type="entry name" value="Pra-immunoreactive"/>
</dbReference>
<evidence type="ECO:0000313" key="9">
    <source>
        <dbReference type="Proteomes" id="UP000030401"/>
    </source>
</evidence>
<protein>
    <recommendedName>
        <fullName evidence="7">RDD domain-containing protein</fullName>
    </recommendedName>
</protein>
<feature type="transmembrane region" description="Helical" evidence="6">
    <location>
        <begin position="12"/>
        <end position="33"/>
    </location>
</feature>
<feature type="transmembrane region" description="Helical" evidence="6">
    <location>
        <begin position="53"/>
        <end position="73"/>
    </location>
</feature>